<accession>A0A6H2A0G0</accession>
<dbReference type="EMBL" id="MT144995">
    <property type="protein sequence ID" value="QJI02370.1"/>
    <property type="molecule type" value="Genomic_DNA"/>
</dbReference>
<sequence>MVTTLVDIEQALKEIRTTSIVSCPIRPIAIPGSDSATALESGDTMGNVFSIRVPRSGVIVSATLWDMDYKNIQTDLEVYREPIADVAVDAAYAPTDAEGLNFITELSFFVFDAQGANFYTSEITNIGKAYSAPKGLLYIQGVTRGTPTVTAGSPYRVQLQIQSFDSNFVEE</sequence>
<reference evidence="1" key="1">
    <citation type="submission" date="2020-03" db="EMBL/GenBank/DDBJ databases">
        <title>The deep terrestrial virosphere.</title>
        <authorList>
            <person name="Holmfeldt K."/>
            <person name="Nilsson E."/>
            <person name="Simone D."/>
            <person name="Lopez-Fernandez M."/>
            <person name="Wu X."/>
            <person name="de Brujin I."/>
            <person name="Lundin D."/>
            <person name="Andersson A."/>
            <person name="Bertilsson S."/>
            <person name="Dopson M."/>
        </authorList>
    </citation>
    <scope>NUCLEOTIDE SEQUENCE</scope>
    <source>
        <strain evidence="1">TM448A03143</strain>
        <strain evidence="2">TM448B03150</strain>
    </source>
</reference>
<dbReference type="EMBL" id="MT144385">
    <property type="protein sequence ID" value="QJA52995.1"/>
    <property type="molecule type" value="Genomic_DNA"/>
</dbReference>
<evidence type="ECO:0000313" key="2">
    <source>
        <dbReference type="EMBL" id="QJI02370.1"/>
    </source>
</evidence>
<gene>
    <name evidence="1" type="ORF">TM448A03143_0002</name>
    <name evidence="2" type="ORF">TM448B03150_0011</name>
</gene>
<organism evidence="1">
    <name type="scientific">viral metagenome</name>
    <dbReference type="NCBI Taxonomy" id="1070528"/>
    <lineage>
        <taxon>unclassified sequences</taxon>
        <taxon>metagenomes</taxon>
        <taxon>organismal metagenomes</taxon>
    </lineage>
</organism>
<dbReference type="AlphaFoldDB" id="A0A6H2A0G0"/>
<evidence type="ECO:0000313" key="1">
    <source>
        <dbReference type="EMBL" id="QJA52995.1"/>
    </source>
</evidence>
<proteinExistence type="predicted"/>
<protein>
    <submittedName>
        <fullName evidence="1">Uncharacterized protein</fullName>
    </submittedName>
</protein>
<name>A0A6H2A0G0_9ZZZZ</name>